<dbReference type="SUPFAM" id="SSF52425">
    <property type="entry name" value="Cryptochrome/photolyase, N-terminal domain"/>
    <property type="match status" value="1"/>
</dbReference>
<feature type="binding site" evidence="6">
    <location>
        <begin position="384"/>
        <end position="386"/>
    </location>
    <ligand>
        <name>FAD</name>
        <dbReference type="ChEBI" id="CHEBI:57692"/>
    </ligand>
</feature>
<dbReference type="Proteomes" id="UP000254808">
    <property type="component" value="Chromosome"/>
</dbReference>
<dbReference type="PROSITE" id="PS00394">
    <property type="entry name" value="DNA_PHOTOLYASES_1_1"/>
    <property type="match status" value="1"/>
</dbReference>
<accession>A0A345UMX4</accession>
<keyword evidence="10" id="KW-0456">Lyase</keyword>
<evidence type="ECO:0000313" key="11">
    <source>
        <dbReference type="Proteomes" id="UP000254808"/>
    </source>
</evidence>
<reference evidence="10 11" key="1">
    <citation type="submission" date="2018-03" db="EMBL/GenBank/DDBJ databases">
        <title>Phenotypic and genomic properties of Cyclonatronum proteinivorum gen. nov., sp. nov., a haloalkaliphilic bacteroidete from soda lakes possessing Na+-translocating rhodopsin.</title>
        <authorList>
            <person name="Toshchakov S.V."/>
            <person name="Korzhenkov A."/>
            <person name="Samarov N.I."/>
            <person name="Kublanov I.V."/>
            <person name="Muntyan M.S."/>
            <person name="Sorokin D.Y."/>
        </authorList>
    </citation>
    <scope>NUCLEOTIDE SEQUENCE [LARGE SCALE GENOMIC DNA]</scope>
    <source>
        <strain evidence="10 11">Omega</strain>
    </source>
</reference>
<feature type="site" description="Electron transfer via tryptophanyl radical" evidence="7">
    <location>
        <position position="394"/>
    </location>
</feature>
<dbReference type="InterPro" id="IPR036155">
    <property type="entry name" value="Crypto/Photolyase_N_sf"/>
</dbReference>
<dbReference type="PROSITE" id="PS51645">
    <property type="entry name" value="PHR_CRY_ALPHA_BETA"/>
    <property type="match status" value="1"/>
</dbReference>
<name>A0A345UMX4_9BACT</name>
<protein>
    <recommendedName>
        <fullName evidence="2 8">Cryptochrome DASH</fullName>
    </recommendedName>
</protein>
<evidence type="ECO:0000313" key="10">
    <source>
        <dbReference type="EMBL" id="AXJ01826.1"/>
    </source>
</evidence>
<keyword evidence="5 8" id="KW-0157">Chromophore</keyword>
<evidence type="ECO:0000256" key="7">
    <source>
        <dbReference type="PIRSR" id="PIRSR602081-2"/>
    </source>
</evidence>
<feature type="binding site" evidence="6">
    <location>
        <begin position="247"/>
        <end position="251"/>
    </location>
    <ligand>
        <name>FAD</name>
        <dbReference type="ChEBI" id="CHEBI:57692"/>
    </ligand>
</feature>
<dbReference type="InterPro" id="IPR014133">
    <property type="entry name" value="Cry_DASH"/>
</dbReference>
<sequence length="481" mass="55886">MNTLLWFRNDLRLHDNEALHIALEQAETLIPVYIFDPRQFGRTDEVRFPKTGPFRLRFLLDSLSDLRARLREKGSDLILLQGKPEALIPELCRKLDIGLVTYHEEATFEETQVEDVLDDALEALGVEVDSAWGATLYHVDDLPMDIEKLPDVFTAFRKKAEKFSEVRALFETPSTLPPLPAGHPEAGDFPDSEFLGIAPDSPSEKSVLPFEGGETAALKRLETYFWDQDLLRKYKETRNGMLGADYSSKFSPWLANGTISPRYIYFEVKRYEKERKKNSSTYWLVFELIWRDYFRFIALKHGRKLFWESGIKGKRYAWSRNMGDFEKWVNAETGIPMIDANMRELNETGFMSNRGRQNVASFLAKCLNIDWRWGAEYFESLLLDYDVCSNWGNWAYNSGVGNDPRDRYFNIVGQGKRYDAKGDYIRHWLPELANVPDDYIHEPHRMSVAQQREAGVELGNDYPFPMISLEKAYREIEKRGD</sequence>
<feature type="binding site" evidence="6">
    <location>
        <position position="234"/>
    </location>
    <ligand>
        <name>FAD</name>
        <dbReference type="ChEBI" id="CHEBI:57692"/>
    </ligand>
</feature>
<comment type="cofactor">
    <cofactor evidence="8">
        <name>(6R)-5,10-methylene-5,6,7,8-tetrahydrofolate</name>
        <dbReference type="ChEBI" id="CHEBI:15636"/>
    </cofactor>
    <text evidence="8">Binds 1 5,10-methenyltetrahydrofolate (MTHF) per subunit.</text>
</comment>
<evidence type="ECO:0000256" key="3">
    <source>
        <dbReference type="ARBA" id="ARBA00022630"/>
    </source>
</evidence>
<evidence type="ECO:0000256" key="8">
    <source>
        <dbReference type="RuleBase" id="RU367151"/>
    </source>
</evidence>
<dbReference type="PANTHER" id="PTHR11455:SF22">
    <property type="entry name" value="CRYPTOCHROME DASH"/>
    <property type="match status" value="1"/>
</dbReference>
<dbReference type="InterPro" id="IPR006050">
    <property type="entry name" value="DNA_photolyase_N"/>
</dbReference>
<evidence type="ECO:0000256" key="5">
    <source>
        <dbReference type="ARBA" id="ARBA00022991"/>
    </source>
</evidence>
<dbReference type="Pfam" id="PF03441">
    <property type="entry name" value="FAD_binding_7"/>
    <property type="match status" value="1"/>
</dbReference>
<keyword evidence="4 6" id="KW-0274">FAD</keyword>
<dbReference type="PRINTS" id="PR00147">
    <property type="entry name" value="DNAPHOTLYASE"/>
</dbReference>
<dbReference type="InterPro" id="IPR018394">
    <property type="entry name" value="DNA_photolyase_1_CS_C"/>
</dbReference>
<dbReference type="AlphaFoldDB" id="A0A345UMX4"/>
<comment type="function">
    <text evidence="8">May have a photoreceptor function.</text>
</comment>
<keyword evidence="11" id="KW-1185">Reference proteome</keyword>
<dbReference type="Gene3D" id="1.25.40.80">
    <property type="match status" value="1"/>
</dbReference>
<evidence type="ECO:0000256" key="6">
    <source>
        <dbReference type="PIRSR" id="PIRSR602081-1"/>
    </source>
</evidence>
<feature type="site" description="Electron transfer via tryptophanyl radical" evidence="7">
    <location>
        <position position="371"/>
    </location>
</feature>
<comment type="similarity">
    <text evidence="1 8">Belongs to the DNA photolyase class-1 family.</text>
</comment>
<dbReference type="RefSeq" id="WP_114984983.1">
    <property type="nucleotide sequence ID" value="NZ_CP027806.1"/>
</dbReference>
<dbReference type="InterPro" id="IPR002081">
    <property type="entry name" value="Cryptochrome/DNA_photolyase_1"/>
</dbReference>
<dbReference type="InterPro" id="IPR005101">
    <property type="entry name" value="Cryptochr/Photolyase_FAD-bd"/>
</dbReference>
<dbReference type="GO" id="GO:0000719">
    <property type="term" value="P:photoreactive repair"/>
    <property type="evidence" value="ECO:0007669"/>
    <property type="project" value="TreeGrafter"/>
</dbReference>
<dbReference type="Pfam" id="PF00875">
    <property type="entry name" value="DNA_photolyase"/>
    <property type="match status" value="1"/>
</dbReference>
<gene>
    <name evidence="10" type="ORF">CYPRO_2584</name>
</gene>
<dbReference type="NCBIfam" id="TIGR02765">
    <property type="entry name" value="crypto_DASH"/>
    <property type="match status" value="1"/>
</dbReference>
<dbReference type="SUPFAM" id="SSF48173">
    <property type="entry name" value="Cryptochrome/photolyase FAD-binding domain"/>
    <property type="match status" value="1"/>
</dbReference>
<organism evidence="10 11">
    <name type="scientific">Cyclonatronum proteinivorum</name>
    <dbReference type="NCBI Taxonomy" id="1457365"/>
    <lineage>
        <taxon>Bacteria</taxon>
        <taxon>Pseudomonadati</taxon>
        <taxon>Balneolota</taxon>
        <taxon>Balneolia</taxon>
        <taxon>Balneolales</taxon>
        <taxon>Cyclonatronaceae</taxon>
        <taxon>Cyclonatronum</taxon>
    </lineage>
</organism>
<dbReference type="EMBL" id="CP027806">
    <property type="protein sequence ID" value="AXJ01826.1"/>
    <property type="molecule type" value="Genomic_DNA"/>
</dbReference>
<evidence type="ECO:0000256" key="2">
    <source>
        <dbReference type="ARBA" id="ARBA00017881"/>
    </source>
</evidence>
<dbReference type="GO" id="GO:0003904">
    <property type="term" value="F:deoxyribodipyrimidine photo-lyase activity"/>
    <property type="evidence" value="ECO:0007669"/>
    <property type="project" value="TreeGrafter"/>
</dbReference>
<feature type="domain" description="Photolyase/cryptochrome alpha/beta" evidence="9">
    <location>
        <begin position="1"/>
        <end position="136"/>
    </location>
</feature>
<dbReference type="Gene3D" id="1.10.579.10">
    <property type="entry name" value="DNA Cyclobutane Dipyrimidine Photolyase, subunit A, domain 3"/>
    <property type="match status" value="1"/>
</dbReference>
<dbReference type="OrthoDB" id="9772484at2"/>
<dbReference type="GO" id="GO:0071949">
    <property type="term" value="F:FAD binding"/>
    <property type="evidence" value="ECO:0007669"/>
    <property type="project" value="TreeGrafter"/>
</dbReference>
<keyword evidence="3 6" id="KW-0285">Flavoprotein</keyword>
<comment type="cofactor">
    <cofactor evidence="6 8">
        <name>FAD</name>
        <dbReference type="ChEBI" id="CHEBI:57692"/>
    </cofactor>
    <text evidence="6 8">Binds 1 FAD per subunit.</text>
</comment>
<evidence type="ECO:0000259" key="9">
    <source>
        <dbReference type="PROSITE" id="PS51645"/>
    </source>
</evidence>
<dbReference type="GO" id="GO:0003677">
    <property type="term" value="F:DNA binding"/>
    <property type="evidence" value="ECO:0007669"/>
    <property type="project" value="TreeGrafter"/>
</dbReference>
<feature type="site" description="Electron transfer via tryptophanyl radical" evidence="7">
    <location>
        <position position="318"/>
    </location>
</feature>
<dbReference type="PANTHER" id="PTHR11455">
    <property type="entry name" value="CRYPTOCHROME"/>
    <property type="match status" value="1"/>
</dbReference>
<dbReference type="InterPro" id="IPR036134">
    <property type="entry name" value="Crypto/Photolyase_FAD-like_sf"/>
</dbReference>
<dbReference type="KEGG" id="cprv:CYPRO_2584"/>
<evidence type="ECO:0000256" key="4">
    <source>
        <dbReference type="ARBA" id="ARBA00022827"/>
    </source>
</evidence>
<dbReference type="InterPro" id="IPR014729">
    <property type="entry name" value="Rossmann-like_a/b/a_fold"/>
</dbReference>
<evidence type="ECO:0000256" key="1">
    <source>
        <dbReference type="ARBA" id="ARBA00005862"/>
    </source>
</evidence>
<proteinExistence type="inferred from homology"/>
<dbReference type="Gene3D" id="3.40.50.620">
    <property type="entry name" value="HUPs"/>
    <property type="match status" value="1"/>
</dbReference>